<evidence type="ECO:0000313" key="2">
    <source>
        <dbReference type="Proteomes" id="UP000053268"/>
    </source>
</evidence>
<dbReference type="EMBL" id="KQ459604">
    <property type="protein sequence ID" value="KPI92063.1"/>
    <property type="molecule type" value="Genomic_DNA"/>
</dbReference>
<name>A0A194PGB0_PAPXU</name>
<organism evidence="1 2">
    <name type="scientific">Papilio xuthus</name>
    <name type="common">Asian swallowtail butterfly</name>
    <dbReference type="NCBI Taxonomy" id="66420"/>
    <lineage>
        <taxon>Eukaryota</taxon>
        <taxon>Metazoa</taxon>
        <taxon>Ecdysozoa</taxon>
        <taxon>Arthropoda</taxon>
        <taxon>Hexapoda</taxon>
        <taxon>Insecta</taxon>
        <taxon>Pterygota</taxon>
        <taxon>Neoptera</taxon>
        <taxon>Endopterygota</taxon>
        <taxon>Lepidoptera</taxon>
        <taxon>Glossata</taxon>
        <taxon>Ditrysia</taxon>
        <taxon>Papilionoidea</taxon>
        <taxon>Papilionidae</taxon>
        <taxon>Papilioninae</taxon>
        <taxon>Papilio</taxon>
    </lineage>
</organism>
<gene>
    <name evidence="1" type="ORF">RR46_13284</name>
</gene>
<proteinExistence type="predicted"/>
<protein>
    <submittedName>
        <fullName evidence="1">Uncharacterized protein</fullName>
    </submittedName>
</protein>
<accession>A0A194PGB0</accession>
<dbReference type="AlphaFoldDB" id="A0A194PGB0"/>
<sequence>MVPAIIGAHYGWAKLQGIDYLVGPDDRKKLPFASEPTCPNIVDENNRAWFGGGRDGGTLAAATCVWLEMGG</sequence>
<keyword evidence="2" id="KW-1185">Reference proteome</keyword>
<reference evidence="1 2" key="1">
    <citation type="journal article" date="2015" name="Nat. Commun.">
        <title>Outbred genome sequencing and CRISPR/Cas9 gene editing in butterflies.</title>
        <authorList>
            <person name="Li X."/>
            <person name="Fan D."/>
            <person name="Zhang W."/>
            <person name="Liu G."/>
            <person name="Zhang L."/>
            <person name="Zhao L."/>
            <person name="Fang X."/>
            <person name="Chen L."/>
            <person name="Dong Y."/>
            <person name="Chen Y."/>
            <person name="Ding Y."/>
            <person name="Zhao R."/>
            <person name="Feng M."/>
            <person name="Zhu Y."/>
            <person name="Feng Y."/>
            <person name="Jiang X."/>
            <person name="Zhu D."/>
            <person name="Xiang H."/>
            <person name="Feng X."/>
            <person name="Li S."/>
            <person name="Wang J."/>
            <person name="Zhang G."/>
            <person name="Kronforst M.R."/>
            <person name="Wang W."/>
        </authorList>
    </citation>
    <scope>NUCLEOTIDE SEQUENCE [LARGE SCALE GENOMIC DNA]</scope>
    <source>
        <strain evidence="1">Ya'a_city_454_Px</strain>
        <tissue evidence="1">Whole body</tissue>
    </source>
</reference>
<dbReference type="Proteomes" id="UP000053268">
    <property type="component" value="Unassembled WGS sequence"/>
</dbReference>
<evidence type="ECO:0000313" key="1">
    <source>
        <dbReference type="EMBL" id="KPI92063.1"/>
    </source>
</evidence>